<reference evidence="3 4" key="1">
    <citation type="submission" date="2019-12" db="EMBL/GenBank/DDBJ databases">
        <title>Shewanella insulae sp. nov., isolated from a tidal flat.</title>
        <authorList>
            <person name="Yoon J.-H."/>
        </authorList>
    </citation>
    <scope>NUCLEOTIDE SEQUENCE [LARGE SCALE GENOMIC DNA]</scope>
    <source>
        <strain evidence="3 4">JBTF-M18</strain>
    </source>
</reference>
<evidence type="ECO:0000259" key="2">
    <source>
        <dbReference type="Pfam" id="PF03413"/>
    </source>
</evidence>
<proteinExistence type="predicted"/>
<organism evidence="3 4">
    <name type="scientific">Shewanella insulae</name>
    <dbReference type="NCBI Taxonomy" id="2681496"/>
    <lineage>
        <taxon>Bacteria</taxon>
        <taxon>Pseudomonadati</taxon>
        <taxon>Pseudomonadota</taxon>
        <taxon>Gammaproteobacteria</taxon>
        <taxon>Alteromonadales</taxon>
        <taxon>Shewanellaceae</taxon>
        <taxon>Shewanella</taxon>
    </lineage>
</organism>
<feature type="signal peptide" evidence="1">
    <location>
        <begin position="1"/>
        <end position="22"/>
    </location>
</feature>
<dbReference type="EMBL" id="WRPA01000007">
    <property type="protein sequence ID" value="MXR68974.1"/>
    <property type="molecule type" value="Genomic_DNA"/>
</dbReference>
<protein>
    <recommendedName>
        <fullName evidence="2">PepSY domain-containing protein</fullName>
    </recommendedName>
</protein>
<keyword evidence="4" id="KW-1185">Reference proteome</keyword>
<sequence length="178" mass="20140">MARWFISLMLLSGLAGANAAQANPAVLELLSDSQSLTPQKMIQQAEKTYPGVISEFQIDVENGQLIYEISMINIKEDTINEFEFWAKDGRLIRQKVEALEADDKDELKAVRLLREMEQSFSQLLKLAMGDSNAHILEAQLDHDLGISYLELKLIDANGKHSIAFDIENQRPLPLLKWN</sequence>
<feature type="chain" id="PRO_5026755425" description="PepSY domain-containing protein" evidence="1">
    <location>
        <begin position="23"/>
        <end position="178"/>
    </location>
</feature>
<dbReference type="Proteomes" id="UP000474778">
    <property type="component" value="Unassembled WGS sequence"/>
</dbReference>
<accession>A0A6L7HZ69</accession>
<evidence type="ECO:0000256" key="1">
    <source>
        <dbReference type="SAM" id="SignalP"/>
    </source>
</evidence>
<dbReference type="Gene3D" id="3.10.450.40">
    <property type="match status" value="1"/>
</dbReference>
<dbReference type="AlphaFoldDB" id="A0A6L7HZ69"/>
<dbReference type="RefSeq" id="WP_160795720.1">
    <property type="nucleotide sequence ID" value="NZ_JAKEVE010000011.1"/>
</dbReference>
<keyword evidence="1" id="KW-0732">Signal</keyword>
<name>A0A6L7HZ69_9GAMM</name>
<dbReference type="Pfam" id="PF03413">
    <property type="entry name" value="PepSY"/>
    <property type="match status" value="1"/>
</dbReference>
<dbReference type="InterPro" id="IPR025711">
    <property type="entry name" value="PepSY"/>
</dbReference>
<gene>
    <name evidence="3" type="ORF">GNT65_09875</name>
</gene>
<feature type="domain" description="PepSY" evidence="2">
    <location>
        <begin position="36"/>
        <end position="85"/>
    </location>
</feature>
<comment type="caution">
    <text evidence="3">The sequence shown here is derived from an EMBL/GenBank/DDBJ whole genome shotgun (WGS) entry which is preliminary data.</text>
</comment>
<evidence type="ECO:0000313" key="4">
    <source>
        <dbReference type="Proteomes" id="UP000474778"/>
    </source>
</evidence>
<evidence type="ECO:0000313" key="3">
    <source>
        <dbReference type="EMBL" id="MXR68974.1"/>
    </source>
</evidence>